<gene>
    <name evidence="1" type="ORF">EZS27_033067</name>
</gene>
<sequence length="46" mass="5485">KEDNNRLFDLVKSMNDTDKIRNNTVKLIFNQHCAVANMVMDKIYRK</sequence>
<dbReference type="AlphaFoldDB" id="A0A5J4Q411"/>
<proteinExistence type="predicted"/>
<accession>A0A5J4Q411</accession>
<reference evidence="1" key="1">
    <citation type="submission" date="2019-03" db="EMBL/GenBank/DDBJ databases">
        <title>Single cell metagenomics reveals metabolic interactions within the superorganism composed of flagellate Streblomastix strix and complex community of Bacteroidetes bacteria on its surface.</title>
        <authorList>
            <person name="Treitli S.C."/>
            <person name="Kolisko M."/>
            <person name="Husnik F."/>
            <person name="Keeling P."/>
            <person name="Hampl V."/>
        </authorList>
    </citation>
    <scope>NUCLEOTIDE SEQUENCE</scope>
    <source>
        <strain evidence="1">STM</strain>
    </source>
</reference>
<comment type="caution">
    <text evidence="1">The sequence shown here is derived from an EMBL/GenBank/DDBJ whole genome shotgun (WGS) entry which is preliminary data.</text>
</comment>
<protein>
    <submittedName>
        <fullName evidence="1">Uncharacterized protein</fullName>
    </submittedName>
</protein>
<feature type="non-terminal residue" evidence="1">
    <location>
        <position position="1"/>
    </location>
</feature>
<evidence type="ECO:0000313" key="1">
    <source>
        <dbReference type="EMBL" id="KAA6316656.1"/>
    </source>
</evidence>
<name>A0A5J4Q411_9ZZZZ</name>
<organism evidence="1">
    <name type="scientific">termite gut metagenome</name>
    <dbReference type="NCBI Taxonomy" id="433724"/>
    <lineage>
        <taxon>unclassified sequences</taxon>
        <taxon>metagenomes</taxon>
        <taxon>organismal metagenomes</taxon>
    </lineage>
</organism>
<dbReference type="EMBL" id="SNRY01004802">
    <property type="protein sequence ID" value="KAA6316656.1"/>
    <property type="molecule type" value="Genomic_DNA"/>
</dbReference>